<dbReference type="PANTHER" id="PTHR37542:SF1">
    <property type="entry name" value="PRION-INHIBITION AND PROPAGATION HELO DOMAIN-CONTAINING PROTEIN"/>
    <property type="match status" value="1"/>
</dbReference>
<dbReference type="GO" id="GO:0004672">
    <property type="term" value="F:protein kinase activity"/>
    <property type="evidence" value="ECO:0007669"/>
    <property type="project" value="InterPro"/>
</dbReference>
<feature type="domain" description="Protein kinase" evidence="1">
    <location>
        <begin position="184"/>
        <end position="518"/>
    </location>
</feature>
<protein>
    <recommendedName>
        <fullName evidence="1">Protein kinase domain-containing protein</fullName>
    </recommendedName>
</protein>
<gene>
    <name evidence="2" type="ORF">AnigIFM63604_006988</name>
</gene>
<evidence type="ECO:0000313" key="2">
    <source>
        <dbReference type="EMBL" id="GLA50686.1"/>
    </source>
</evidence>
<dbReference type="SUPFAM" id="SSF56112">
    <property type="entry name" value="Protein kinase-like (PK-like)"/>
    <property type="match status" value="1"/>
</dbReference>
<dbReference type="InterPro" id="IPR000719">
    <property type="entry name" value="Prot_kinase_dom"/>
</dbReference>
<dbReference type="Gene3D" id="1.10.510.10">
    <property type="entry name" value="Transferase(Phosphotransferase) domain 1"/>
    <property type="match status" value="1"/>
</dbReference>
<name>A0A9W6A4B9_ASPNG</name>
<comment type="caution">
    <text evidence="2">The sequence shown here is derived from an EMBL/GenBank/DDBJ whole genome shotgun (WGS) entry which is preliminary data.</text>
</comment>
<sequence>MTPHDTDNITVTMDPASLALSIFGTLDICLGYGKRLVELCREIRNLQNDIAEISLTIQGTWLKNEVQLDLLKRLLKAGSLNPTLGAHYLEALQRLQKKISGAVTGFETVQKRSTATSRFPQLAWTVYLKHHLERVVSDLEEWQRRFDPSWYLITFIANPLVDEQLESKKHEPSAAKLLEFREALRQISSAKSPTNGSVFKNPAILEQRHHISGTNDYISCYVDSRREVLVDITSYTCKSASTSRVHVRDLARLLRHVDPSTFSLLKCDGVIEVLTDQDTQFQFIFEVPHGLHSPRPLRNLLVESQRISLSKRVQLAKQLARSVMFVHTTGFVHKSIRPETIMIFREGNEDIGPSFLVGFERVRRAEAQTDLLGDLEWERNLYRHPVRQGLWSEEAFIMQHDIYSLGVCLLEMALWESFVRNDNIGTTAPWSELAIHDAILDKDARHGGFAMKKELVAIAKNRLPAMVGDQYTNIVLACLCCLDGVDDNIFRDVKDNDDIVIGVRFIENVLVKLEEMHI</sequence>
<dbReference type="PROSITE" id="PS50011">
    <property type="entry name" value="PROTEIN_KINASE_DOM"/>
    <property type="match status" value="1"/>
</dbReference>
<evidence type="ECO:0000259" key="1">
    <source>
        <dbReference type="PROSITE" id="PS50011"/>
    </source>
</evidence>
<dbReference type="InterPro" id="IPR011009">
    <property type="entry name" value="Kinase-like_dom_sf"/>
</dbReference>
<evidence type="ECO:0000313" key="3">
    <source>
        <dbReference type="Proteomes" id="UP001144191"/>
    </source>
</evidence>
<dbReference type="GO" id="GO:0005524">
    <property type="term" value="F:ATP binding"/>
    <property type="evidence" value="ECO:0007669"/>
    <property type="project" value="InterPro"/>
</dbReference>
<proteinExistence type="predicted"/>
<dbReference type="EMBL" id="BRPB01000041">
    <property type="protein sequence ID" value="GLA50686.1"/>
    <property type="molecule type" value="Genomic_DNA"/>
</dbReference>
<organism evidence="2 3">
    <name type="scientific">Aspergillus niger</name>
    <dbReference type="NCBI Taxonomy" id="5061"/>
    <lineage>
        <taxon>Eukaryota</taxon>
        <taxon>Fungi</taxon>
        <taxon>Dikarya</taxon>
        <taxon>Ascomycota</taxon>
        <taxon>Pezizomycotina</taxon>
        <taxon>Eurotiomycetes</taxon>
        <taxon>Eurotiomycetidae</taxon>
        <taxon>Eurotiales</taxon>
        <taxon>Aspergillaceae</taxon>
        <taxon>Aspergillus</taxon>
        <taxon>Aspergillus subgen. Circumdati</taxon>
    </lineage>
</organism>
<reference evidence="2" key="1">
    <citation type="submission" date="2022-07" db="EMBL/GenBank/DDBJ databases">
        <title>Taxonomy of Aspergillus series Nigri: significant species reduction supported by multi-species coalescent approaches.</title>
        <authorList>
            <person name="Bian C."/>
            <person name="Kusuya Y."/>
            <person name="Sklenar F."/>
            <person name="D'hooge E."/>
            <person name="Yaguchi T."/>
            <person name="Takahashi H."/>
            <person name="Hubka V."/>
        </authorList>
    </citation>
    <scope>NUCLEOTIDE SEQUENCE</scope>
    <source>
        <strain evidence="2">IFM 63604</strain>
    </source>
</reference>
<dbReference type="AlphaFoldDB" id="A0A9W6A4B9"/>
<accession>A0A9W6A4B9</accession>
<dbReference type="Proteomes" id="UP001144191">
    <property type="component" value="Unassembled WGS sequence"/>
</dbReference>
<dbReference type="PANTHER" id="PTHR37542">
    <property type="entry name" value="HELO DOMAIN-CONTAINING PROTEIN-RELATED"/>
    <property type="match status" value="1"/>
</dbReference>